<gene>
    <name evidence="1" type="ORF">RND81_03G071300</name>
</gene>
<keyword evidence="2" id="KW-1185">Reference proteome</keyword>
<dbReference type="Proteomes" id="UP001443914">
    <property type="component" value="Unassembled WGS sequence"/>
</dbReference>
<evidence type="ECO:0008006" key="3">
    <source>
        <dbReference type="Google" id="ProtNLM"/>
    </source>
</evidence>
<evidence type="ECO:0000313" key="2">
    <source>
        <dbReference type="Proteomes" id="UP001443914"/>
    </source>
</evidence>
<reference evidence="1" key="1">
    <citation type="submission" date="2024-03" db="EMBL/GenBank/DDBJ databases">
        <title>WGS assembly of Saponaria officinalis var. Norfolk2.</title>
        <authorList>
            <person name="Jenkins J."/>
            <person name="Shu S."/>
            <person name="Grimwood J."/>
            <person name="Barry K."/>
            <person name="Goodstein D."/>
            <person name="Schmutz J."/>
            <person name="Leebens-Mack J."/>
            <person name="Osbourn A."/>
        </authorList>
    </citation>
    <scope>NUCLEOTIDE SEQUENCE [LARGE SCALE GENOMIC DNA]</scope>
    <source>
        <strain evidence="1">JIC</strain>
    </source>
</reference>
<protein>
    <recommendedName>
        <fullName evidence="3">Aminotransferase-like plant mobile domain-containing protein</fullName>
    </recommendedName>
</protein>
<name>A0AAW1M8E2_SAPOF</name>
<dbReference type="EMBL" id="JBDFQZ010000003">
    <property type="protein sequence ID" value="KAK9740922.1"/>
    <property type="molecule type" value="Genomic_DNA"/>
</dbReference>
<comment type="caution">
    <text evidence="1">The sequence shown here is derived from an EMBL/GenBank/DDBJ whole genome shotgun (WGS) entry which is preliminary data.</text>
</comment>
<organism evidence="1 2">
    <name type="scientific">Saponaria officinalis</name>
    <name type="common">Common soapwort</name>
    <name type="synonym">Lychnis saponaria</name>
    <dbReference type="NCBI Taxonomy" id="3572"/>
    <lineage>
        <taxon>Eukaryota</taxon>
        <taxon>Viridiplantae</taxon>
        <taxon>Streptophyta</taxon>
        <taxon>Embryophyta</taxon>
        <taxon>Tracheophyta</taxon>
        <taxon>Spermatophyta</taxon>
        <taxon>Magnoliopsida</taxon>
        <taxon>eudicotyledons</taxon>
        <taxon>Gunneridae</taxon>
        <taxon>Pentapetalae</taxon>
        <taxon>Caryophyllales</taxon>
        <taxon>Caryophyllaceae</taxon>
        <taxon>Caryophylleae</taxon>
        <taxon>Saponaria</taxon>
    </lineage>
</organism>
<accession>A0AAW1M8E2</accession>
<evidence type="ECO:0000313" key="1">
    <source>
        <dbReference type="EMBL" id="KAK9740922.1"/>
    </source>
</evidence>
<proteinExistence type="predicted"/>
<sequence length="266" mass="30698">MVYFREILEKNSTYLCLLDREGDAISTGTSLIVRRSLRHLDYDSISVDSTFFPYEMSKKLDFDQPDACARHALRSTSKDRIDKDSKFRLLGREIISGSKRWGSNCVRICGAFSYISGYWEWTEDVLARFSDSLKASSLYMAVYASLYSYDRNVHIMRAFFECWCVDTNTLPTEEGELSISLWDLHKLGGLPINGEVYDETIPRLKVLRDRDSGDGSRVPATCEHLFGAYRRLARQSKDRNKVSVVEWINYWCVKERVYHPSGKGGR</sequence>
<dbReference type="AlphaFoldDB" id="A0AAW1M8E2"/>